<sequence length="295" mass="31805">MSDAQSSHTNRFERRSYRVRFENSQGIALAGIIDRPVRPADNAPSLESTAVPVAVFSHCFTCSKDLKAITRISRFLAETGIAVLRFDMTGLGGSDGEFSQTNFSTNLSDLTSAIEFANESIGPVTALIGHSFGGAASLAVAAGMPGRVQHTLSATLRDQISAVVSIAAPSDTQHLAALLTRLNPKLSESDQGDVVIGGRTWTITRQMLDDFRSHQLPDHLNRVRARVLAFHSPVDQTLGYDHALRIAGLIEDEQGLPGCSLITLSGADHLLTDDVRDADYVAELTANFLKRYASQ</sequence>
<gene>
    <name evidence="2" type="ORF">RSSM_00584</name>
</gene>
<dbReference type="Pfam" id="PF12697">
    <property type="entry name" value="Abhydrolase_6"/>
    <property type="match status" value="1"/>
</dbReference>
<dbReference type="SUPFAM" id="SSF53474">
    <property type="entry name" value="alpha/beta-Hydrolases"/>
    <property type="match status" value="1"/>
</dbReference>
<name>M5U9H2_9BACT</name>
<dbReference type="EMBL" id="ANOH01000050">
    <property type="protein sequence ID" value="EMI57944.1"/>
    <property type="molecule type" value="Genomic_DNA"/>
</dbReference>
<evidence type="ECO:0000259" key="1">
    <source>
        <dbReference type="Pfam" id="PF12697"/>
    </source>
</evidence>
<evidence type="ECO:0000313" key="3">
    <source>
        <dbReference type="Proteomes" id="UP000011885"/>
    </source>
</evidence>
<dbReference type="PRINTS" id="PR00111">
    <property type="entry name" value="ABHYDROLASE"/>
</dbReference>
<dbReference type="InterPro" id="IPR029058">
    <property type="entry name" value="AB_hydrolase_fold"/>
</dbReference>
<dbReference type="PANTHER" id="PTHR42886">
    <property type="entry name" value="RE40534P-RELATED"/>
    <property type="match status" value="1"/>
</dbReference>
<dbReference type="Proteomes" id="UP000011885">
    <property type="component" value="Unassembled WGS sequence"/>
</dbReference>
<dbReference type="RefSeq" id="WP_008674196.1">
    <property type="nucleotide sequence ID" value="NZ_ANOH01000050.1"/>
</dbReference>
<organism evidence="2 3">
    <name type="scientific">Rhodopirellula sallentina SM41</name>
    <dbReference type="NCBI Taxonomy" id="1263870"/>
    <lineage>
        <taxon>Bacteria</taxon>
        <taxon>Pseudomonadati</taxon>
        <taxon>Planctomycetota</taxon>
        <taxon>Planctomycetia</taxon>
        <taxon>Pirellulales</taxon>
        <taxon>Pirellulaceae</taxon>
        <taxon>Rhodopirellula</taxon>
    </lineage>
</organism>
<keyword evidence="3" id="KW-1185">Reference proteome</keyword>
<dbReference type="PANTHER" id="PTHR42886:SF29">
    <property type="entry name" value="PUMMELIG, ISOFORM A"/>
    <property type="match status" value="1"/>
</dbReference>
<dbReference type="PATRIC" id="fig|1263870.3.peg.644"/>
<dbReference type="AlphaFoldDB" id="M5U9H2"/>
<feature type="domain" description="AB hydrolase-1" evidence="1">
    <location>
        <begin position="55"/>
        <end position="277"/>
    </location>
</feature>
<proteinExistence type="predicted"/>
<dbReference type="InterPro" id="IPR000073">
    <property type="entry name" value="AB_hydrolase_1"/>
</dbReference>
<reference evidence="2 3" key="1">
    <citation type="journal article" date="2013" name="Mar. Genomics">
        <title>Expression of sulfatases in Rhodopirellula baltica and the diversity of sulfatases in the genus Rhodopirellula.</title>
        <authorList>
            <person name="Wegner C.E."/>
            <person name="Richter-Heitmann T."/>
            <person name="Klindworth A."/>
            <person name="Klockow C."/>
            <person name="Richter M."/>
            <person name="Achstetter T."/>
            <person name="Glockner F.O."/>
            <person name="Harder J."/>
        </authorList>
    </citation>
    <scope>NUCLEOTIDE SEQUENCE [LARGE SCALE GENOMIC DNA]</scope>
    <source>
        <strain evidence="2 3">SM41</strain>
    </source>
</reference>
<comment type="caution">
    <text evidence="2">The sequence shown here is derived from an EMBL/GenBank/DDBJ whole genome shotgun (WGS) entry which is preliminary data.</text>
</comment>
<protein>
    <submittedName>
        <fullName evidence="2">OsmC family protein</fullName>
    </submittedName>
</protein>
<dbReference type="Gene3D" id="3.40.50.1820">
    <property type="entry name" value="alpha/beta hydrolase"/>
    <property type="match status" value="1"/>
</dbReference>
<evidence type="ECO:0000313" key="2">
    <source>
        <dbReference type="EMBL" id="EMI57944.1"/>
    </source>
</evidence>
<accession>M5U9H2</accession>
<dbReference type="OrthoDB" id="9780269at2"/>